<dbReference type="Proteomes" id="UP000823388">
    <property type="component" value="Chromosome 8N"/>
</dbReference>
<proteinExistence type="predicted"/>
<feature type="compositionally biased region" description="Low complexity" evidence="1">
    <location>
        <begin position="1"/>
        <end position="15"/>
    </location>
</feature>
<sequence length="209" mass="22332">MPPDAGNNASPSSSGPPGGKPPPHKCPTYFTAILCDRTPWRRTATGKFVTRVLLLRPRSVPLLPHPSAHALEGHVRNRWRGPADPAAAKEGAVPPPPLEVGAAYAARSPALPPHRGCSRSGHLGRAVPDRPTVPRRRGRAIPDAPAIPPCSWLICGSRYTTSILLYRVRFKDVRWTAMPSMGAIGTSRCGPGLQVLCPNCLVILLTGFS</sequence>
<comment type="caution">
    <text evidence="2">The sequence shown here is derived from an EMBL/GenBank/DDBJ whole genome shotgun (WGS) entry which is preliminary data.</text>
</comment>
<organism evidence="2 3">
    <name type="scientific">Panicum virgatum</name>
    <name type="common">Blackwell switchgrass</name>
    <dbReference type="NCBI Taxonomy" id="38727"/>
    <lineage>
        <taxon>Eukaryota</taxon>
        <taxon>Viridiplantae</taxon>
        <taxon>Streptophyta</taxon>
        <taxon>Embryophyta</taxon>
        <taxon>Tracheophyta</taxon>
        <taxon>Spermatophyta</taxon>
        <taxon>Magnoliopsida</taxon>
        <taxon>Liliopsida</taxon>
        <taxon>Poales</taxon>
        <taxon>Poaceae</taxon>
        <taxon>PACMAD clade</taxon>
        <taxon>Panicoideae</taxon>
        <taxon>Panicodae</taxon>
        <taxon>Paniceae</taxon>
        <taxon>Panicinae</taxon>
        <taxon>Panicum</taxon>
        <taxon>Panicum sect. Hiantes</taxon>
    </lineage>
</organism>
<feature type="region of interest" description="Disordered" evidence="1">
    <location>
        <begin position="115"/>
        <end position="140"/>
    </location>
</feature>
<accession>A0A8T0P915</accession>
<gene>
    <name evidence="2" type="ORF">PVAP13_8NG211401</name>
</gene>
<name>A0A8T0P915_PANVG</name>
<keyword evidence="3" id="KW-1185">Reference proteome</keyword>
<evidence type="ECO:0000313" key="2">
    <source>
        <dbReference type="EMBL" id="KAG2557488.1"/>
    </source>
</evidence>
<protein>
    <submittedName>
        <fullName evidence="2">Uncharacterized protein</fullName>
    </submittedName>
</protein>
<dbReference type="EMBL" id="CM029052">
    <property type="protein sequence ID" value="KAG2557488.1"/>
    <property type="molecule type" value="Genomic_DNA"/>
</dbReference>
<evidence type="ECO:0000313" key="3">
    <source>
        <dbReference type="Proteomes" id="UP000823388"/>
    </source>
</evidence>
<dbReference type="AlphaFoldDB" id="A0A8T0P915"/>
<feature type="region of interest" description="Disordered" evidence="1">
    <location>
        <begin position="1"/>
        <end position="24"/>
    </location>
</feature>
<evidence type="ECO:0000256" key="1">
    <source>
        <dbReference type="SAM" id="MobiDB-lite"/>
    </source>
</evidence>
<reference evidence="2" key="1">
    <citation type="submission" date="2020-05" db="EMBL/GenBank/DDBJ databases">
        <title>WGS assembly of Panicum virgatum.</title>
        <authorList>
            <person name="Lovell J.T."/>
            <person name="Jenkins J."/>
            <person name="Shu S."/>
            <person name="Juenger T.E."/>
            <person name="Schmutz J."/>
        </authorList>
    </citation>
    <scope>NUCLEOTIDE SEQUENCE</scope>
    <source>
        <strain evidence="2">AP13</strain>
    </source>
</reference>